<evidence type="ECO:0000256" key="4">
    <source>
        <dbReference type="ARBA" id="ARBA00022729"/>
    </source>
</evidence>
<sequence length="1003" mass="108345">MKKTLFLFLFLISIISCEKEDDFVTPTTPPDSGQQPTPNPEPDPDPVVIVSDEEFAQTNFGNMVTANFMGRIVDENGLGLENVTITIGNTITTTNYLGIFSINDVSVFDKFAYVKASKEGYILGSRTIVPTPNATNDIQITLLEKNVVGSVNSGETASISLQNGAEVTFSGEFTTETGAPYTGQVDVVMHYLQPNNPETFEQMPGSLFGKREDGSAVGMETYGMLGINLFSPSGESLNINENAPATLTFPVDASTPNAPTQMPLWYFDEEQGYWKEEGIATKVGNEYIAEVTHFSWWNCDLPISNLVTLCFTLDATVTLSNQRFEIIRTANDQIIFSGYTNAVGQDCGLFPKNENLTINIYSDCSNTIIATQQVGPFATDDSFVINLADLPSELVQTTITGTLNDCDGNPITNGYVLIYKENDINFLNVETTTITDGSLNYTIAYCAEDAYEMIVFDATNNEESDPINLNLTTTTTDIGTVSTCEISGGTFVGDVELNSQAEVDNFGLFGYATIDGNFTINGFEGEITSLQSLTSLTTVTGNLVIQNNEALTSLAGLENITTVSGYFYFGDNSLVNMTGLEGLTTVSNDILIKNNAMLTDLTGLTNLTTVSGYFRIEYNPSLSNLVGLDNLTTVSDYFNIEQNPALTSLEGLENLTSLPGDLIIKDNYNLISVNGLNNLTTVSGKLEFQDNYDLESLAGLESLTTVSDALSLYNNGELTNLSGLDNLTNVNKLIISRNLGLLNLTGLENVTSVSDYVSIYQNYALTSLTGLDNLTTVADDFILKDNTALLSLAPLGNLTTVSGVLEINGCTSMPDLTGMVSLTNVGRLNIIRNQLLSDLTGLENIAPNANTILISYNNTLTSLNGLENVTNLTSITILANPALQSLTGLENLTTISSSLQINNNDNLTDLSGLNNLSTITSDLLIYDNYFLASLTGLENLTTVGRDIKIGDNDYNDRPNPSLSDFCALTNLFTNGNYNSNNVIIQNNAYNPTPQAIINGNCSD</sequence>
<keyword evidence="9" id="KW-1185">Reference proteome</keyword>
<dbReference type="GO" id="GO:0030313">
    <property type="term" value="C:cell envelope"/>
    <property type="evidence" value="ECO:0007669"/>
    <property type="project" value="UniProtKB-SubCell"/>
</dbReference>
<dbReference type="Proteomes" id="UP000002945">
    <property type="component" value="Unassembled WGS sequence"/>
</dbReference>
<keyword evidence="2" id="KW-0134">Cell wall</keyword>
<gene>
    <name evidence="8" type="ORF">KAOT1_05842</name>
</gene>
<dbReference type="Pfam" id="PF01030">
    <property type="entry name" value="Recep_L_domain"/>
    <property type="match status" value="1"/>
</dbReference>
<dbReference type="InterPro" id="IPR051648">
    <property type="entry name" value="CWI-Assembly_Regulator"/>
</dbReference>
<protein>
    <submittedName>
        <fullName evidence="8">Leucine-rich protein</fullName>
    </submittedName>
</protein>
<dbReference type="PROSITE" id="PS51257">
    <property type="entry name" value="PROKAR_LIPOPROTEIN"/>
    <property type="match status" value="1"/>
</dbReference>
<dbReference type="eggNOG" id="COG4676">
    <property type="taxonomic scope" value="Bacteria"/>
</dbReference>
<evidence type="ECO:0000256" key="6">
    <source>
        <dbReference type="SAM" id="MobiDB-lite"/>
    </source>
</evidence>
<reference evidence="8 9" key="1">
    <citation type="journal article" date="2011" name="J. Bacteriol.">
        <title>Genome sequence of the algicidal bacterium Kordia algicida OT-1.</title>
        <authorList>
            <person name="Lee H.S."/>
            <person name="Kang S.G."/>
            <person name="Kwon K.K."/>
            <person name="Lee J.H."/>
            <person name="Kim S.J."/>
        </authorList>
    </citation>
    <scope>NUCLEOTIDE SEQUENCE [LARGE SCALE GENOMIC DNA]</scope>
    <source>
        <strain evidence="8 9">OT-1</strain>
    </source>
</reference>
<dbReference type="AlphaFoldDB" id="A9E0N1"/>
<accession>A9E0N1</accession>
<dbReference type="InterPro" id="IPR036941">
    <property type="entry name" value="Rcpt_L-dom_sf"/>
</dbReference>
<keyword evidence="3" id="KW-0964">Secreted</keyword>
<evidence type="ECO:0000256" key="2">
    <source>
        <dbReference type="ARBA" id="ARBA00022512"/>
    </source>
</evidence>
<dbReference type="STRING" id="391587.KAOT1_05842"/>
<dbReference type="PANTHER" id="PTHR31018">
    <property type="entry name" value="SPORULATION-SPECIFIC PROTEIN-RELATED"/>
    <property type="match status" value="1"/>
</dbReference>
<comment type="caution">
    <text evidence="8">The sequence shown here is derived from an EMBL/GenBank/DDBJ whole genome shotgun (WGS) entry which is preliminary data.</text>
</comment>
<feature type="domain" description="Receptor L-domain" evidence="7">
    <location>
        <begin position="884"/>
        <end position="932"/>
    </location>
</feature>
<proteinExistence type="predicted"/>
<dbReference type="OrthoDB" id="973965at2"/>
<comment type="subcellular location">
    <subcellularLocation>
        <location evidence="1">Secreted</location>
        <location evidence="1">Cell wall</location>
    </subcellularLocation>
</comment>
<keyword evidence="4" id="KW-0732">Signal</keyword>
<dbReference type="InterPro" id="IPR008969">
    <property type="entry name" value="CarboxyPept-like_regulatory"/>
</dbReference>
<evidence type="ECO:0000256" key="1">
    <source>
        <dbReference type="ARBA" id="ARBA00004191"/>
    </source>
</evidence>
<evidence type="ECO:0000313" key="8">
    <source>
        <dbReference type="EMBL" id="EDP95902.1"/>
    </source>
</evidence>
<feature type="region of interest" description="Disordered" evidence="6">
    <location>
        <begin position="23"/>
        <end position="46"/>
    </location>
</feature>
<evidence type="ECO:0000259" key="7">
    <source>
        <dbReference type="Pfam" id="PF01030"/>
    </source>
</evidence>
<dbReference type="SUPFAM" id="SSF49464">
    <property type="entry name" value="Carboxypeptidase regulatory domain-like"/>
    <property type="match status" value="1"/>
</dbReference>
<evidence type="ECO:0000256" key="3">
    <source>
        <dbReference type="ARBA" id="ARBA00022525"/>
    </source>
</evidence>
<dbReference type="PANTHER" id="PTHR31018:SF3">
    <property type="entry name" value="RECEPTOR PROTEIN-TYROSINE KINASE"/>
    <property type="match status" value="1"/>
</dbReference>
<dbReference type="Gene3D" id="3.80.20.20">
    <property type="entry name" value="Receptor L-domain"/>
    <property type="match status" value="5"/>
</dbReference>
<dbReference type="InterPro" id="IPR000494">
    <property type="entry name" value="Rcpt_L-dom"/>
</dbReference>
<dbReference type="HOGENOM" id="CLU_349099_0_0_10"/>
<dbReference type="SUPFAM" id="SSF52058">
    <property type="entry name" value="L domain-like"/>
    <property type="match status" value="5"/>
</dbReference>
<name>A9E0N1_9FLAO</name>
<dbReference type="EMBL" id="ABIB01000006">
    <property type="protein sequence ID" value="EDP95902.1"/>
    <property type="molecule type" value="Genomic_DNA"/>
</dbReference>
<evidence type="ECO:0000256" key="5">
    <source>
        <dbReference type="ARBA" id="ARBA00023180"/>
    </source>
</evidence>
<keyword evidence="5" id="KW-0325">Glycoprotein</keyword>
<dbReference type="eggNOG" id="COG4886">
    <property type="taxonomic scope" value="Bacteria"/>
</dbReference>
<organism evidence="8 9">
    <name type="scientific">Kordia algicida OT-1</name>
    <dbReference type="NCBI Taxonomy" id="391587"/>
    <lineage>
        <taxon>Bacteria</taxon>
        <taxon>Pseudomonadati</taxon>
        <taxon>Bacteroidota</taxon>
        <taxon>Flavobacteriia</taxon>
        <taxon>Flavobacteriales</taxon>
        <taxon>Flavobacteriaceae</taxon>
        <taxon>Kordia</taxon>
    </lineage>
</organism>
<evidence type="ECO:0000313" key="9">
    <source>
        <dbReference type="Proteomes" id="UP000002945"/>
    </source>
</evidence>
<dbReference type="RefSeq" id="WP_007093737.1">
    <property type="nucleotide sequence ID" value="NZ_CP142125.1"/>
</dbReference>